<evidence type="ECO:0000256" key="6">
    <source>
        <dbReference type="RuleBase" id="RU004168"/>
    </source>
</evidence>
<comment type="caution">
    <text evidence="8">The sequence shown here is derived from an EMBL/GenBank/DDBJ whole genome shotgun (WGS) entry which is preliminary data.</text>
</comment>
<name>A0ABS2QYW7_9BACI</name>
<dbReference type="InterPro" id="IPR017968">
    <property type="entry name" value="Acylphosphatase_CS"/>
</dbReference>
<evidence type="ECO:0000256" key="5">
    <source>
        <dbReference type="PROSITE-ProRule" id="PRU00520"/>
    </source>
</evidence>
<feature type="domain" description="Acylphosphatase-like" evidence="7">
    <location>
        <begin position="4"/>
        <end position="92"/>
    </location>
</feature>
<dbReference type="Pfam" id="PF00708">
    <property type="entry name" value="Acylphosphatase"/>
    <property type="match status" value="1"/>
</dbReference>
<evidence type="ECO:0000259" key="7">
    <source>
        <dbReference type="PROSITE" id="PS51160"/>
    </source>
</evidence>
<dbReference type="PROSITE" id="PS51160">
    <property type="entry name" value="ACYLPHOSPHATASE_3"/>
    <property type="match status" value="1"/>
</dbReference>
<keyword evidence="5 8" id="KW-0378">Hydrolase</keyword>
<dbReference type="PANTHER" id="PTHR47268:SF4">
    <property type="entry name" value="ACYLPHOSPHATASE"/>
    <property type="match status" value="1"/>
</dbReference>
<sequence>MNIRIHLKMKGHVQGVGFRQFTQLTAIEYGLTGWVRNCEDGSVEVEVEGPKPRVDTFVSTLRKGPHRFSHVDSVEIAHKSALENDKQFKIQH</sequence>
<comment type="catalytic activity">
    <reaction evidence="4 5">
        <text>an acyl phosphate + H2O = a carboxylate + phosphate + H(+)</text>
        <dbReference type="Rhea" id="RHEA:14965"/>
        <dbReference type="ChEBI" id="CHEBI:15377"/>
        <dbReference type="ChEBI" id="CHEBI:15378"/>
        <dbReference type="ChEBI" id="CHEBI:29067"/>
        <dbReference type="ChEBI" id="CHEBI:43474"/>
        <dbReference type="ChEBI" id="CHEBI:59918"/>
        <dbReference type="EC" id="3.6.1.7"/>
    </reaction>
</comment>
<protein>
    <recommendedName>
        <fullName evidence="3 5">acylphosphatase</fullName>
        <ecNumber evidence="2 5">3.6.1.7</ecNumber>
    </recommendedName>
</protein>
<comment type="similarity">
    <text evidence="1 6">Belongs to the acylphosphatase family.</text>
</comment>
<dbReference type="InterPro" id="IPR036046">
    <property type="entry name" value="Acylphosphatase-like_dom_sf"/>
</dbReference>
<dbReference type="GO" id="GO:0003998">
    <property type="term" value="F:acylphosphatase activity"/>
    <property type="evidence" value="ECO:0007669"/>
    <property type="project" value="UniProtKB-EC"/>
</dbReference>
<dbReference type="EMBL" id="JAFBFC010000004">
    <property type="protein sequence ID" value="MBM7703654.1"/>
    <property type="molecule type" value="Genomic_DNA"/>
</dbReference>
<dbReference type="PANTHER" id="PTHR47268">
    <property type="entry name" value="ACYLPHOSPHATASE"/>
    <property type="match status" value="1"/>
</dbReference>
<dbReference type="PROSITE" id="PS00151">
    <property type="entry name" value="ACYLPHOSPHATASE_2"/>
    <property type="match status" value="1"/>
</dbReference>
<feature type="active site" evidence="5">
    <location>
        <position position="37"/>
    </location>
</feature>
<proteinExistence type="inferred from homology"/>
<keyword evidence="9" id="KW-1185">Reference proteome</keyword>
<reference evidence="8 9" key="1">
    <citation type="submission" date="2021-01" db="EMBL/GenBank/DDBJ databases">
        <title>Genomic Encyclopedia of Type Strains, Phase IV (KMG-IV): sequencing the most valuable type-strain genomes for metagenomic binning, comparative biology and taxonomic classification.</title>
        <authorList>
            <person name="Goeker M."/>
        </authorList>
    </citation>
    <scope>NUCLEOTIDE SEQUENCE [LARGE SCALE GENOMIC DNA]</scope>
    <source>
        <strain evidence="8 9">DSM 104297</strain>
    </source>
</reference>
<dbReference type="RefSeq" id="WP_205187609.1">
    <property type="nucleotide sequence ID" value="NZ_JAFBFC010000004.1"/>
</dbReference>
<feature type="active site" evidence="5">
    <location>
        <position position="19"/>
    </location>
</feature>
<dbReference type="EC" id="3.6.1.7" evidence="2 5"/>
<evidence type="ECO:0000313" key="8">
    <source>
        <dbReference type="EMBL" id="MBM7703654.1"/>
    </source>
</evidence>
<dbReference type="Gene3D" id="3.30.70.100">
    <property type="match status" value="1"/>
</dbReference>
<evidence type="ECO:0000256" key="1">
    <source>
        <dbReference type="ARBA" id="ARBA00005614"/>
    </source>
</evidence>
<dbReference type="PRINTS" id="PR00112">
    <property type="entry name" value="ACYLPHPHTASE"/>
</dbReference>
<dbReference type="InterPro" id="IPR020456">
    <property type="entry name" value="Acylphosphatase"/>
</dbReference>
<gene>
    <name evidence="8" type="ORF">JOC83_002503</name>
</gene>
<evidence type="ECO:0000256" key="2">
    <source>
        <dbReference type="ARBA" id="ARBA00012150"/>
    </source>
</evidence>
<organism evidence="8 9">
    <name type="scientific">Priestia iocasae</name>
    <dbReference type="NCBI Taxonomy" id="2291674"/>
    <lineage>
        <taxon>Bacteria</taxon>
        <taxon>Bacillati</taxon>
        <taxon>Bacillota</taxon>
        <taxon>Bacilli</taxon>
        <taxon>Bacillales</taxon>
        <taxon>Bacillaceae</taxon>
        <taxon>Priestia</taxon>
    </lineage>
</organism>
<dbReference type="InterPro" id="IPR001792">
    <property type="entry name" value="Acylphosphatase-like_dom"/>
</dbReference>
<evidence type="ECO:0000313" key="9">
    <source>
        <dbReference type="Proteomes" id="UP000809829"/>
    </source>
</evidence>
<evidence type="ECO:0000256" key="4">
    <source>
        <dbReference type="ARBA" id="ARBA00047645"/>
    </source>
</evidence>
<accession>A0ABS2QYW7</accession>
<evidence type="ECO:0000256" key="3">
    <source>
        <dbReference type="ARBA" id="ARBA00015991"/>
    </source>
</evidence>
<dbReference type="Proteomes" id="UP000809829">
    <property type="component" value="Unassembled WGS sequence"/>
</dbReference>
<dbReference type="SUPFAM" id="SSF54975">
    <property type="entry name" value="Acylphosphatase/BLUF domain-like"/>
    <property type="match status" value="1"/>
</dbReference>